<sequence>MRTRSLVYIVCSKLCHLNWPRNKIGYEWCIAEGTSALSKAVLLFSESVTERTNRSLVVLGVITRFSYHLPDECRSGRRGAVAVLVSWASRLHMAVCTPPSAATEATDPVDRAVWAIAVRHDDGDADSADTWSNSTSPSGHGGEAAVAEAASALGGVAVEGSSDVKIGGTHIHVAAGSRVTLALPAVQPADARDRPLFRGALPAIVRDHDLPVEEPSGGPGLVVTPATSKGSWGPIRSKRILCFLCAVVFSAIITITTLALFLEGGQCKSASLSPTSIGTSTSTATSTWTSVLTSTSTSNFTTTPTSTPTSASASPSTPNSTISSTTTPMSTWTPPSSSPTPMSTWTPTSPLTSTSSTGTSPASSTETSSSTFPIPRADWGARDASDYIVDLPHPIRLIVGCHVLGWGDCDTEAECANVAGHMDRHKYPDIIYNFVVGGDGSVFEGRGWSLQSDLGYYSKLRDSMSVAVIGGSFDRNSWHEQGCVQRLVALGKRLDALHKDVRYFDGDEMYHECTNFLIV</sequence>
<dbReference type="GO" id="GO:0008745">
    <property type="term" value="F:N-acetylmuramoyl-L-alanine amidase activity"/>
    <property type="evidence" value="ECO:0007669"/>
    <property type="project" value="InterPro"/>
</dbReference>
<dbReference type="PANTHER" id="PTHR11022">
    <property type="entry name" value="PEPTIDOGLYCAN RECOGNITION PROTEIN"/>
    <property type="match status" value="1"/>
</dbReference>
<dbReference type="RefSeq" id="XP_052131754.1">
    <property type="nucleotide sequence ID" value="XM_052275794.1"/>
</dbReference>
<name>A0A9C6X9T4_FRAOC</name>
<keyword evidence="4" id="KW-1133">Transmembrane helix</keyword>
<evidence type="ECO:0000256" key="1">
    <source>
        <dbReference type="ARBA" id="ARBA00022588"/>
    </source>
</evidence>
<dbReference type="SUPFAM" id="SSF55846">
    <property type="entry name" value="N-acetylmuramoyl-L-alanine amidase-like"/>
    <property type="match status" value="1"/>
</dbReference>
<dbReference type="KEGG" id="foc:113213193"/>
<dbReference type="Proteomes" id="UP000504606">
    <property type="component" value="Unplaced"/>
</dbReference>
<dbReference type="GO" id="GO:0008270">
    <property type="term" value="F:zinc ion binding"/>
    <property type="evidence" value="ECO:0007669"/>
    <property type="project" value="InterPro"/>
</dbReference>
<feature type="compositionally biased region" description="Polar residues" evidence="3">
    <location>
        <begin position="129"/>
        <end position="138"/>
    </location>
</feature>
<keyword evidence="2" id="KW-0391">Immunity</keyword>
<feature type="transmembrane region" description="Helical" evidence="4">
    <location>
        <begin position="240"/>
        <end position="262"/>
    </location>
</feature>
<dbReference type="GeneID" id="113213193"/>
<keyword evidence="6" id="KW-1185">Reference proteome</keyword>
<evidence type="ECO:0000313" key="7">
    <source>
        <dbReference type="RefSeq" id="XP_052131754.1"/>
    </source>
</evidence>
<feature type="region of interest" description="Disordered" evidence="3">
    <location>
        <begin position="123"/>
        <end position="142"/>
    </location>
</feature>
<reference evidence="7" key="1">
    <citation type="submission" date="2025-08" db="UniProtKB">
        <authorList>
            <consortium name="RefSeq"/>
        </authorList>
    </citation>
    <scope>IDENTIFICATION</scope>
    <source>
        <tissue evidence="7">Whole organism</tissue>
    </source>
</reference>
<organism evidence="6 7">
    <name type="scientific">Frankliniella occidentalis</name>
    <name type="common">Western flower thrips</name>
    <name type="synonym">Euthrips occidentalis</name>
    <dbReference type="NCBI Taxonomy" id="133901"/>
    <lineage>
        <taxon>Eukaryota</taxon>
        <taxon>Metazoa</taxon>
        <taxon>Ecdysozoa</taxon>
        <taxon>Arthropoda</taxon>
        <taxon>Hexapoda</taxon>
        <taxon>Insecta</taxon>
        <taxon>Pterygota</taxon>
        <taxon>Neoptera</taxon>
        <taxon>Paraneoptera</taxon>
        <taxon>Thysanoptera</taxon>
        <taxon>Terebrantia</taxon>
        <taxon>Thripoidea</taxon>
        <taxon>Thripidae</taxon>
        <taxon>Frankliniella</taxon>
    </lineage>
</organism>
<dbReference type="InterPro" id="IPR006619">
    <property type="entry name" value="PGRP_domain_met/bac"/>
</dbReference>
<keyword evidence="4" id="KW-0812">Transmembrane</keyword>
<evidence type="ECO:0000256" key="4">
    <source>
        <dbReference type="SAM" id="Phobius"/>
    </source>
</evidence>
<feature type="domain" description="Peptidoglycan recognition protein family" evidence="5">
    <location>
        <begin position="374"/>
        <end position="502"/>
    </location>
</feature>
<dbReference type="InterPro" id="IPR036505">
    <property type="entry name" value="Amidase/PGRP_sf"/>
</dbReference>
<feature type="region of interest" description="Disordered" evidence="3">
    <location>
        <begin position="295"/>
        <end position="374"/>
    </location>
</feature>
<dbReference type="Gene3D" id="3.40.80.10">
    <property type="entry name" value="Peptidoglycan recognition protein-like"/>
    <property type="match status" value="1"/>
</dbReference>
<accession>A0A9C6X9T4</accession>
<dbReference type="AlphaFoldDB" id="A0A9C6X9T4"/>
<evidence type="ECO:0000313" key="6">
    <source>
        <dbReference type="Proteomes" id="UP000504606"/>
    </source>
</evidence>
<evidence type="ECO:0000256" key="2">
    <source>
        <dbReference type="ARBA" id="ARBA00022859"/>
    </source>
</evidence>
<keyword evidence="1" id="KW-0399">Innate immunity</keyword>
<evidence type="ECO:0000256" key="3">
    <source>
        <dbReference type="SAM" id="MobiDB-lite"/>
    </source>
</evidence>
<dbReference type="InterPro" id="IPR015510">
    <property type="entry name" value="PGRP"/>
</dbReference>
<dbReference type="GO" id="GO:0009253">
    <property type="term" value="P:peptidoglycan catabolic process"/>
    <property type="evidence" value="ECO:0007669"/>
    <property type="project" value="InterPro"/>
</dbReference>
<proteinExistence type="predicted"/>
<dbReference type="GO" id="GO:0045087">
    <property type="term" value="P:innate immune response"/>
    <property type="evidence" value="ECO:0007669"/>
    <property type="project" value="UniProtKB-KW"/>
</dbReference>
<feature type="compositionally biased region" description="Low complexity" evidence="3">
    <location>
        <begin position="295"/>
        <end position="373"/>
    </location>
</feature>
<protein>
    <submittedName>
        <fullName evidence="7">Mucin-5AC-like isoform X1</fullName>
    </submittedName>
</protein>
<dbReference type="PANTHER" id="PTHR11022:SF41">
    <property type="entry name" value="PEPTIDOGLYCAN-RECOGNITION PROTEIN LC-RELATED"/>
    <property type="match status" value="1"/>
</dbReference>
<keyword evidence="4" id="KW-0472">Membrane</keyword>
<evidence type="ECO:0000259" key="5">
    <source>
        <dbReference type="SMART" id="SM00701"/>
    </source>
</evidence>
<gene>
    <name evidence="7" type="primary">LOC113213193</name>
</gene>
<dbReference type="SMART" id="SM00701">
    <property type="entry name" value="PGRP"/>
    <property type="match status" value="1"/>
</dbReference>